<dbReference type="EC" id="7.2.1.1" evidence="16"/>
<comment type="similarity">
    <text evidence="16">Belongs to the NqrB/RnfD family.</text>
</comment>
<comment type="cofactor">
    <cofactor evidence="16 17">
        <name>FMN</name>
        <dbReference type="ChEBI" id="CHEBI:58210"/>
    </cofactor>
</comment>
<sequence>MKALRNYIDKIKPHFEKGGKYEKLQSTFEAFETLLFVPNTTNKNGVHVRDAMDMKRTMATVVIALIPALLFGIWNAGYQHFLATGQQPDFWPMVGHGFLKVFPILVVSYVTGLTIEFIFAQIRGHEVNEGFLVTGMLIPLVLPVDIPLWMVFVATAFAVIIGKEVFGGTGMNIWNPALLARAFLFFAYPAYMSGDTIWISGLSQGEGIVDGFSGATALGAAVTTGDIDKYSFIDSFLGFIPGSIGETSTLAILIGAAILIYTGVGSWRIMLSVFVGGFLMALGFNAIGSTPLMQIPAWHHLVLGGFAFGAVFMATDPVSATRTNKGKYIYGFLIGVLSIMIRVFNPAYPEGVMLAILLMNTFAPLIDHFIVESNIRRRLKRASITA</sequence>
<dbReference type="RefSeq" id="WP_010526040.1">
    <property type="nucleotide sequence ID" value="NZ_AFSL01000002.1"/>
</dbReference>
<feature type="transmembrane region" description="Helical" evidence="16">
    <location>
        <begin position="269"/>
        <end position="289"/>
    </location>
</feature>
<evidence type="ECO:0000256" key="3">
    <source>
        <dbReference type="ARBA" id="ARBA00022519"/>
    </source>
</evidence>
<protein>
    <recommendedName>
        <fullName evidence="16">Na(+)-translocating NADH-quinone reductase subunit B</fullName>
        <shortName evidence="16">Na(+)-NQR subunit B</shortName>
        <shortName evidence="16">Na(+)-translocating NQR subunit B</shortName>
        <ecNumber evidence="16">7.2.1.1</ecNumber>
    </recommendedName>
    <alternativeName>
        <fullName evidence="16">NQR complex subunit B</fullName>
    </alternativeName>
    <alternativeName>
        <fullName evidence="16">NQR-1 subunit B</fullName>
    </alternativeName>
</protein>
<evidence type="ECO:0000256" key="7">
    <source>
        <dbReference type="ARBA" id="ARBA00022692"/>
    </source>
</evidence>
<evidence type="ECO:0000256" key="1">
    <source>
        <dbReference type="ARBA" id="ARBA00022448"/>
    </source>
</evidence>
<evidence type="ECO:0000256" key="12">
    <source>
        <dbReference type="ARBA" id="ARBA00023065"/>
    </source>
</evidence>
<evidence type="ECO:0000256" key="15">
    <source>
        <dbReference type="ARBA" id="ARBA00023201"/>
    </source>
</evidence>
<evidence type="ECO:0000256" key="5">
    <source>
        <dbReference type="ARBA" id="ARBA00022630"/>
    </source>
</evidence>
<dbReference type="PIRSF" id="PIRSF016055">
    <property type="entry name" value="NADH-UbQ_OxRdtase_B_su"/>
    <property type="match status" value="1"/>
</dbReference>
<feature type="transmembrane region" description="Helical" evidence="16">
    <location>
        <begin position="97"/>
        <end position="119"/>
    </location>
</feature>
<evidence type="ECO:0000256" key="10">
    <source>
        <dbReference type="ARBA" id="ARBA00023027"/>
    </source>
</evidence>
<dbReference type="AlphaFoldDB" id="A0A1I2C4I4"/>
<evidence type="ECO:0000256" key="13">
    <source>
        <dbReference type="ARBA" id="ARBA00023075"/>
    </source>
</evidence>
<dbReference type="GO" id="GO:0016655">
    <property type="term" value="F:oxidoreductase activity, acting on NAD(P)H, quinone or similar compound as acceptor"/>
    <property type="evidence" value="ECO:0007669"/>
    <property type="project" value="UniProtKB-UniRule"/>
</dbReference>
<dbReference type="GO" id="GO:0022904">
    <property type="term" value="P:respiratory electron transport chain"/>
    <property type="evidence" value="ECO:0007669"/>
    <property type="project" value="InterPro"/>
</dbReference>
<dbReference type="InterPro" id="IPR010966">
    <property type="entry name" value="NqrB"/>
</dbReference>
<proteinExistence type="inferred from homology"/>
<feature type="transmembrane region" description="Helical" evidence="16">
    <location>
        <begin position="173"/>
        <end position="191"/>
    </location>
</feature>
<dbReference type="InParanoid" id="A0A1I2C4I4"/>
<dbReference type="PANTHER" id="PTHR30578:SF1">
    <property type="entry name" value="NA(+)-TRANSLOCATING NADH-QUINONE REDUCTASE SUBUNIT B"/>
    <property type="match status" value="1"/>
</dbReference>
<evidence type="ECO:0000256" key="6">
    <source>
        <dbReference type="ARBA" id="ARBA00022643"/>
    </source>
</evidence>
<keyword evidence="15 16" id="KW-0739">Sodium transport</keyword>
<dbReference type="OrthoDB" id="9776359at2"/>
<keyword evidence="9 16" id="KW-1133">Transmembrane helix</keyword>
<feature type="transmembrane region" description="Helical" evidence="16">
    <location>
        <begin position="295"/>
        <end position="315"/>
    </location>
</feature>
<evidence type="ECO:0000256" key="9">
    <source>
        <dbReference type="ARBA" id="ARBA00022989"/>
    </source>
</evidence>
<reference evidence="18 19" key="1">
    <citation type="submission" date="2016-10" db="EMBL/GenBank/DDBJ databases">
        <authorList>
            <person name="de Groot N.N."/>
        </authorList>
    </citation>
    <scope>NUCLEOTIDE SEQUENCE [LARGE SCALE GENOMIC DNA]</scope>
    <source>
        <strain evidence="18 19">DSM 19012</strain>
    </source>
</reference>
<evidence type="ECO:0000313" key="19">
    <source>
        <dbReference type="Proteomes" id="UP000181976"/>
    </source>
</evidence>
<feature type="transmembrane region" description="Helical" evidence="16">
    <location>
        <begin position="131"/>
        <end position="161"/>
    </location>
</feature>
<keyword evidence="8 16" id="KW-1278">Translocase</keyword>
<dbReference type="InterPro" id="IPR004338">
    <property type="entry name" value="NqrB/RnfD"/>
</dbReference>
<dbReference type="Pfam" id="PF03116">
    <property type="entry name" value="NQR2_RnfD_RnfE"/>
    <property type="match status" value="1"/>
</dbReference>
<keyword evidence="19" id="KW-1185">Reference proteome</keyword>
<feature type="transmembrane region" description="Helical" evidence="16">
    <location>
        <begin position="327"/>
        <end position="345"/>
    </location>
</feature>
<keyword evidence="5 16" id="KW-0285">Flavoprotein</keyword>
<dbReference type="GO" id="GO:0055085">
    <property type="term" value="P:transmembrane transport"/>
    <property type="evidence" value="ECO:0007669"/>
    <property type="project" value="InterPro"/>
</dbReference>
<keyword evidence="3" id="KW-0997">Cell inner membrane</keyword>
<dbReference type="GO" id="GO:0006814">
    <property type="term" value="P:sodium ion transport"/>
    <property type="evidence" value="ECO:0007669"/>
    <property type="project" value="UniProtKB-UniRule"/>
</dbReference>
<comment type="subunit">
    <text evidence="16">Composed of six subunits; NqrA, NqrB, NqrC, NqrD, NqrE and NqrF.</text>
</comment>
<keyword evidence="12 16" id="KW-0406">Ion transport</keyword>
<feature type="modified residue" description="FMN phosphoryl threonine" evidence="16 17">
    <location>
        <position position="216"/>
    </location>
</feature>
<evidence type="ECO:0000256" key="8">
    <source>
        <dbReference type="ARBA" id="ARBA00022967"/>
    </source>
</evidence>
<gene>
    <name evidence="16" type="primary">nqrB</name>
    <name evidence="18" type="ORF">SAMN05444380_11510</name>
</gene>
<comment type="function">
    <text evidence="16">NQR complex catalyzes the reduction of ubiquinone-1 to ubiquinol by two successive reactions, coupled with the transport of Na(+) ions from the cytoplasm to the periplasm. NqrA to NqrE are probably involved in the second step, the conversion of ubisemiquinone to ubiquinol.</text>
</comment>
<name>A0A1I2C4I4_9BACT</name>
<keyword evidence="6 16" id="KW-0288">FMN</keyword>
<keyword evidence="10 16" id="KW-0520">NAD</keyword>
<feature type="transmembrane region" description="Helical" evidence="16">
    <location>
        <begin position="351"/>
        <end position="371"/>
    </location>
</feature>
<evidence type="ECO:0000256" key="17">
    <source>
        <dbReference type="PIRSR" id="PIRSR016055-50"/>
    </source>
</evidence>
<keyword evidence="4 16" id="KW-0597">Phosphoprotein</keyword>
<dbReference type="GO" id="GO:0005886">
    <property type="term" value="C:plasma membrane"/>
    <property type="evidence" value="ECO:0007669"/>
    <property type="project" value="UniProtKB-SubCell"/>
</dbReference>
<keyword evidence="14 16" id="KW-0472">Membrane</keyword>
<dbReference type="NCBIfam" id="NF003756">
    <property type="entry name" value="PRK05349.1"/>
    <property type="match status" value="1"/>
</dbReference>
<evidence type="ECO:0000256" key="2">
    <source>
        <dbReference type="ARBA" id="ARBA00022475"/>
    </source>
</evidence>
<organism evidence="18 19">
    <name type="scientific">Thermophagus xiamenensis</name>
    <dbReference type="NCBI Taxonomy" id="385682"/>
    <lineage>
        <taxon>Bacteria</taxon>
        <taxon>Pseudomonadati</taxon>
        <taxon>Bacteroidota</taxon>
        <taxon>Bacteroidia</taxon>
        <taxon>Marinilabiliales</taxon>
        <taxon>Marinilabiliaceae</taxon>
        <taxon>Thermophagus</taxon>
    </lineage>
</organism>
<dbReference type="PANTHER" id="PTHR30578">
    <property type="entry name" value="ELECTRON TRANSPORT COMPLEX PROTEIN RNFD"/>
    <property type="match status" value="1"/>
</dbReference>
<evidence type="ECO:0000256" key="11">
    <source>
        <dbReference type="ARBA" id="ARBA00023053"/>
    </source>
</evidence>
<dbReference type="HAMAP" id="MF_00426">
    <property type="entry name" value="NqrB"/>
    <property type="match status" value="1"/>
</dbReference>
<comment type="subcellular location">
    <subcellularLocation>
        <location evidence="16">Cell membrane</location>
        <topology evidence="16">Multi-pass membrane protein</topology>
    </subcellularLocation>
</comment>
<dbReference type="eggNOG" id="COG4658">
    <property type="taxonomic scope" value="Bacteria"/>
</dbReference>
<feature type="transmembrane region" description="Helical" evidence="16">
    <location>
        <begin position="58"/>
        <end position="77"/>
    </location>
</feature>
<dbReference type="GO" id="GO:0010181">
    <property type="term" value="F:FMN binding"/>
    <property type="evidence" value="ECO:0007669"/>
    <property type="project" value="InterPro"/>
</dbReference>
<evidence type="ECO:0000256" key="16">
    <source>
        <dbReference type="HAMAP-Rule" id="MF_00426"/>
    </source>
</evidence>
<keyword evidence="7 16" id="KW-0812">Transmembrane</keyword>
<dbReference type="EMBL" id="FONA01000015">
    <property type="protein sequence ID" value="SFE63301.1"/>
    <property type="molecule type" value="Genomic_DNA"/>
</dbReference>
<evidence type="ECO:0000256" key="4">
    <source>
        <dbReference type="ARBA" id="ARBA00022553"/>
    </source>
</evidence>
<evidence type="ECO:0000256" key="14">
    <source>
        <dbReference type="ARBA" id="ARBA00023136"/>
    </source>
</evidence>
<dbReference type="NCBIfam" id="TIGR01937">
    <property type="entry name" value="nqrB"/>
    <property type="match status" value="1"/>
</dbReference>
<dbReference type="STRING" id="385682.SAMN05444380_11510"/>
<comment type="catalytic activity">
    <reaction evidence="16">
        <text>a ubiquinone + n Na(+)(in) + NADH + H(+) = a ubiquinol + n Na(+)(out) + NAD(+)</text>
        <dbReference type="Rhea" id="RHEA:47748"/>
        <dbReference type="Rhea" id="RHEA-COMP:9565"/>
        <dbReference type="Rhea" id="RHEA-COMP:9566"/>
        <dbReference type="ChEBI" id="CHEBI:15378"/>
        <dbReference type="ChEBI" id="CHEBI:16389"/>
        <dbReference type="ChEBI" id="CHEBI:17976"/>
        <dbReference type="ChEBI" id="CHEBI:29101"/>
        <dbReference type="ChEBI" id="CHEBI:57540"/>
        <dbReference type="ChEBI" id="CHEBI:57945"/>
        <dbReference type="EC" id="7.2.1.1"/>
    </reaction>
</comment>
<accession>A0A1I2C4I4</accession>
<keyword evidence="11 16" id="KW-0915">Sodium</keyword>
<keyword evidence="13 16" id="KW-0830">Ubiquinone</keyword>
<keyword evidence="1 16" id="KW-0813">Transport</keyword>
<dbReference type="Proteomes" id="UP000181976">
    <property type="component" value="Unassembled WGS sequence"/>
</dbReference>
<evidence type="ECO:0000313" key="18">
    <source>
        <dbReference type="EMBL" id="SFE63301.1"/>
    </source>
</evidence>
<keyword evidence="2 16" id="KW-1003">Cell membrane</keyword>